<evidence type="ECO:0000313" key="2">
    <source>
        <dbReference type="WBParaSite" id="PS1159_v2.g3868.t1"/>
    </source>
</evidence>
<sequence length="222" mass="25161">MATTKQCLTSKVKKPFFNDCNNQYNNINLNQNHQSLTPVQVRDVSSESDKINNADQIDTYASQSQSDQFSWNKSKKNACLNIPYIDDSVEAESQLKVYRNLPVKGSTLSLHIAAYENSNEVANVQGKNEMEKTKNSIGKSWKDVIQFFNGSTPTNQQAYFEIPRQQSDHVGKPEIMQFKSSQKLSLPFAANFANPLLGLRRRHTVNASPPDEKGKKSVHYYH</sequence>
<proteinExistence type="predicted"/>
<protein>
    <submittedName>
        <fullName evidence="2">Uncharacterized protein</fullName>
    </submittedName>
</protein>
<dbReference type="Proteomes" id="UP000887580">
    <property type="component" value="Unplaced"/>
</dbReference>
<accession>A0AC35GDK4</accession>
<organism evidence="1 2">
    <name type="scientific">Panagrolaimus sp. PS1159</name>
    <dbReference type="NCBI Taxonomy" id="55785"/>
    <lineage>
        <taxon>Eukaryota</taxon>
        <taxon>Metazoa</taxon>
        <taxon>Ecdysozoa</taxon>
        <taxon>Nematoda</taxon>
        <taxon>Chromadorea</taxon>
        <taxon>Rhabditida</taxon>
        <taxon>Tylenchina</taxon>
        <taxon>Panagrolaimomorpha</taxon>
        <taxon>Panagrolaimoidea</taxon>
        <taxon>Panagrolaimidae</taxon>
        <taxon>Panagrolaimus</taxon>
    </lineage>
</organism>
<evidence type="ECO:0000313" key="1">
    <source>
        <dbReference type="Proteomes" id="UP000887580"/>
    </source>
</evidence>
<reference evidence="2" key="1">
    <citation type="submission" date="2022-11" db="UniProtKB">
        <authorList>
            <consortium name="WormBaseParasite"/>
        </authorList>
    </citation>
    <scope>IDENTIFICATION</scope>
</reference>
<dbReference type="WBParaSite" id="PS1159_v2.g3868.t1">
    <property type="protein sequence ID" value="PS1159_v2.g3868.t1"/>
    <property type="gene ID" value="PS1159_v2.g3868"/>
</dbReference>
<name>A0AC35GDK4_9BILA</name>